<evidence type="ECO:0000256" key="4">
    <source>
        <dbReference type="ARBA" id="ARBA00023136"/>
    </source>
</evidence>
<reference evidence="9 10" key="1">
    <citation type="submission" date="2017-09" db="EMBL/GenBank/DDBJ databases">
        <authorList>
            <consortium name="International Durum Wheat Genome Sequencing Consortium (IDWGSC)"/>
            <person name="Milanesi L."/>
        </authorList>
    </citation>
    <scope>NUCLEOTIDE SEQUENCE [LARGE SCALE GENOMIC DNA]</scope>
    <source>
        <strain evidence="10">cv. Svevo</strain>
    </source>
</reference>
<organism evidence="9 10">
    <name type="scientific">Triticum turgidum subsp. durum</name>
    <name type="common">Durum wheat</name>
    <name type="synonym">Triticum durum</name>
    <dbReference type="NCBI Taxonomy" id="4567"/>
    <lineage>
        <taxon>Eukaryota</taxon>
        <taxon>Viridiplantae</taxon>
        <taxon>Streptophyta</taxon>
        <taxon>Embryophyta</taxon>
        <taxon>Tracheophyta</taxon>
        <taxon>Spermatophyta</taxon>
        <taxon>Magnoliopsida</taxon>
        <taxon>Liliopsida</taxon>
        <taxon>Poales</taxon>
        <taxon>Poaceae</taxon>
        <taxon>BOP clade</taxon>
        <taxon>Pooideae</taxon>
        <taxon>Triticodae</taxon>
        <taxon>Triticeae</taxon>
        <taxon>Triticinae</taxon>
        <taxon>Triticum</taxon>
    </lineage>
</organism>
<accession>A0A9R1S4R6</accession>
<keyword evidence="3 7" id="KW-1133">Transmembrane helix</keyword>
<name>A0A9R1S4R6_TRITD</name>
<keyword evidence="5" id="KW-0175">Coiled coil</keyword>
<evidence type="ECO:0000256" key="2">
    <source>
        <dbReference type="ARBA" id="ARBA00022692"/>
    </source>
</evidence>
<evidence type="ECO:0000259" key="8">
    <source>
        <dbReference type="PROSITE" id="PS51775"/>
    </source>
</evidence>
<feature type="coiled-coil region" evidence="5">
    <location>
        <begin position="820"/>
        <end position="847"/>
    </location>
</feature>
<dbReference type="PANTHER" id="PTHR31448:SF32">
    <property type="entry name" value="MYOSIN-BINDING PROTEIN 1"/>
    <property type="match status" value="1"/>
</dbReference>
<evidence type="ECO:0000256" key="1">
    <source>
        <dbReference type="ARBA" id="ARBA00004167"/>
    </source>
</evidence>
<evidence type="ECO:0000256" key="6">
    <source>
        <dbReference type="SAM" id="MobiDB-lite"/>
    </source>
</evidence>
<dbReference type="EMBL" id="LT934116">
    <property type="protein sequence ID" value="VAH80492.1"/>
    <property type="molecule type" value="Genomic_DNA"/>
</dbReference>
<dbReference type="Pfam" id="PF04576">
    <property type="entry name" value="Zein-binding"/>
    <property type="match status" value="1"/>
</dbReference>
<evidence type="ECO:0000313" key="10">
    <source>
        <dbReference type="Proteomes" id="UP000324705"/>
    </source>
</evidence>
<evidence type="ECO:0000313" key="9">
    <source>
        <dbReference type="EMBL" id="VAH80492.1"/>
    </source>
</evidence>
<dbReference type="Gramene" id="TRITD3Bv1G181640.4">
    <property type="protein sequence ID" value="TRITD3Bv1G181640.4"/>
    <property type="gene ID" value="TRITD3Bv1G181640"/>
</dbReference>
<dbReference type="GO" id="GO:0080115">
    <property type="term" value="F:myosin XI tail binding"/>
    <property type="evidence" value="ECO:0007669"/>
    <property type="project" value="UniProtKB-ARBA"/>
</dbReference>
<feature type="transmembrane region" description="Helical" evidence="7">
    <location>
        <begin position="12"/>
        <end position="37"/>
    </location>
</feature>
<evidence type="ECO:0000256" key="5">
    <source>
        <dbReference type="SAM" id="Coils"/>
    </source>
</evidence>
<keyword evidence="4 7" id="KW-0472">Membrane</keyword>
<sequence length="879" mass="97392">MGTRMTVLRRLPVALSSALLEWILMLLLFIDAVYSFLITRFARLCKLPVPCPFCSRLDHVLGNEEPCFYRELICKTHKSELSSLAFCRLHQKLVGAESMCDGCSSSSLAPKVTPNNNDNTDEPTVDVNVLNGTQGGDGVLHSPLTRICSCCAQHFEQRSVSLFSQKSGELQYAKSPKICTDYPVSWQLDESIETKDIYHQSDHTYHERYSALQMTSDSEVEVPCADDGRDSHPHEAYDMENRDFQEDAVFEIPGVPSPAVAKPSEMNVQEEQKVTDSGDACSADHVRNYDPDSVISGSQMEAEDISSRRRASQHGPLIAIEELSLEDATVPQIPVASVDELPKIICETESCQRTNDSSIDPYTSQFTILEQHYAVAADKNIKEEAQGTEITAISSDVFHQRSTLANNPVTSEPVPKDYHYVASEDTYPKDNFRDVPVSQVSADSETLAEVEDNPKKAEWTGDTGIDGLTSHDPSSSTSKDLLAKDAKETHIPPVAVRSNGEVSQGLDAIEEHPQTIETVGERRPSLSTQISMNEAYNLAIGMRSGFPSPTLTDVILGKGSSASVNGELRLLLSQLSASRGLEATWLDPGPSPRAYGRGDDLILQNITRRISLERNVSGLESLDGSIVSEMEGESTIDRLRRQIDLDRKSIHLLCRELEEERNAAAIAANQALAMITRLQDEKAAMQMEASHYQRMMEEQAEYDGEALAEANELLAQREHQIQELEAELQKCRTQPGGGGPIKEQDDQLPFEEQNSTAALLEDERAYISESLRKLEKKLHLYSNNDTSTDLSNSDATEETQESILLAKEGQSSRMDGEADLSTFQEEISSLNKRLKTLEGDRDFLEHSINSLKNGKEGAQFIREIACNLRELRAIAIESK</sequence>
<dbReference type="GO" id="GO:0016020">
    <property type="term" value="C:membrane"/>
    <property type="evidence" value="ECO:0007669"/>
    <property type="project" value="UniProtKB-SubCell"/>
</dbReference>
<protein>
    <recommendedName>
        <fullName evidence="8">GTD-binding domain-containing protein</fullName>
    </recommendedName>
</protein>
<feature type="region of interest" description="Disordered" evidence="6">
    <location>
        <begin position="440"/>
        <end position="482"/>
    </location>
</feature>
<dbReference type="InterPro" id="IPR007656">
    <property type="entry name" value="GTD-bd"/>
</dbReference>
<keyword evidence="10" id="KW-1185">Reference proteome</keyword>
<dbReference type="PANTHER" id="PTHR31448">
    <property type="entry name" value="MYOSIN-BINDING PROTEIN 2"/>
    <property type="match status" value="1"/>
</dbReference>
<evidence type="ECO:0000256" key="3">
    <source>
        <dbReference type="ARBA" id="ARBA00022989"/>
    </source>
</evidence>
<dbReference type="InterPro" id="IPR039306">
    <property type="entry name" value="MYOB"/>
</dbReference>
<gene>
    <name evidence="9" type="ORF">TRITD_3Bv1G181640</name>
</gene>
<feature type="domain" description="GTD-binding" evidence="8">
    <location>
        <begin position="634"/>
        <end position="732"/>
    </location>
</feature>
<dbReference type="OMA" id="YWDLICS"/>
<proteinExistence type="predicted"/>
<dbReference type="AlphaFoldDB" id="A0A9R1S4R6"/>
<comment type="subcellular location">
    <subcellularLocation>
        <location evidence="1">Membrane</location>
        <topology evidence="1">Single-pass membrane protein</topology>
    </subcellularLocation>
</comment>
<dbReference type="PROSITE" id="PS51775">
    <property type="entry name" value="GTD_BINDING"/>
    <property type="match status" value="1"/>
</dbReference>
<dbReference type="Proteomes" id="UP000324705">
    <property type="component" value="Chromosome 3B"/>
</dbReference>
<evidence type="ECO:0000256" key="7">
    <source>
        <dbReference type="SAM" id="Phobius"/>
    </source>
</evidence>
<keyword evidence="2 7" id="KW-0812">Transmembrane</keyword>
<feature type="coiled-coil region" evidence="5">
    <location>
        <begin position="668"/>
        <end position="777"/>
    </location>
</feature>